<dbReference type="Pfam" id="PF00581">
    <property type="entry name" value="Rhodanese"/>
    <property type="match status" value="1"/>
</dbReference>
<evidence type="ECO:0000313" key="2">
    <source>
        <dbReference type="EMBL" id="OGG94131.1"/>
    </source>
</evidence>
<evidence type="ECO:0000313" key="3">
    <source>
        <dbReference type="Proteomes" id="UP000178449"/>
    </source>
</evidence>
<dbReference type="PROSITE" id="PS50206">
    <property type="entry name" value="RHODANESE_3"/>
    <property type="match status" value="1"/>
</dbReference>
<dbReference type="InterPro" id="IPR001763">
    <property type="entry name" value="Rhodanese-like_dom"/>
</dbReference>
<accession>A0A1F6G7P3</accession>
<dbReference type="InterPro" id="IPR036873">
    <property type="entry name" value="Rhodanese-like_dom_sf"/>
</dbReference>
<dbReference type="Gene3D" id="3.40.250.10">
    <property type="entry name" value="Rhodanese-like domain"/>
    <property type="match status" value="1"/>
</dbReference>
<name>A0A1F6G7P3_9PROT</name>
<dbReference type="PANTHER" id="PTHR43031:SF1">
    <property type="entry name" value="PYRIDINE NUCLEOTIDE-DISULPHIDE OXIDOREDUCTASE"/>
    <property type="match status" value="1"/>
</dbReference>
<organism evidence="2 3">
    <name type="scientific">Candidatus Lambdaproteobacteria bacterium RIFOXYD2_FULL_50_16</name>
    <dbReference type="NCBI Taxonomy" id="1817772"/>
    <lineage>
        <taxon>Bacteria</taxon>
        <taxon>Pseudomonadati</taxon>
        <taxon>Pseudomonadota</taxon>
        <taxon>Candidatus Lambdaproteobacteria</taxon>
    </lineage>
</organism>
<protein>
    <recommendedName>
        <fullName evidence="1">Rhodanese domain-containing protein</fullName>
    </recommendedName>
</protein>
<sequence>MEFEITVIEAFERMQKSEELQLLDLRPAQDFQKKSIPGFVNLPMSELSAELGQLGGKKTTLLLCEDGSKSHQARVLLEACGYPSLVIRGGMKDWEGIIEPALGDI</sequence>
<dbReference type="SUPFAM" id="SSF52821">
    <property type="entry name" value="Rhodanese/Cell cycle control phosphatase"/>
    <property type="match status" value="1"/>
</dbReference>
<dbReference type="AlphaFoldDB" id="A0A1F6G7P3"/>
<dbReference type="CDD" id="cd00158">
    <property type="entry name" value="RHOD"/>
    <property type="match status" value="1"/>
</dbReference>
<dbReference type="InterPro" id="IPR050229">
    <property type="entry name" value="GlpE_sulfurtransferase"/>
</dbReference>
<dbReference type="PANTHER" id="PTHR43031">
    <property type="entry name" value="FAD-DEPENDENT OXIDOREDUCTASE"/>
    <property type="match status" value="1"/>
</dbReference>
<dbReference type="EMBL" id="MFNE01000043">
    <property type="protein sequence ID" value="OGG94131.1"/>
    <property type="molecule type" value="Genomic_DNA"/>
</dbReference>
<gene>
    <name evidence="2" type="ORF">A2527_09815</name>
</gene>
<proteinExistence type="predicted"/>
<feature type="domain" description="Rhodanese" evidence="1">
    <location>
        <begin position="16"/>
        <end position="103"/>
    </location>
</feature>
<evidence type="ECO:0000259" key="1">
    <source>
        <dbReference type="PROSITE" id="PS50206"/>
    </source>
</evidence>
<dbReference type="STRING" id="1817772.A2527_09815"/>
<comment type="caution">
    <text evidence="2">The sequence shown here is derived from an EMBL/GenBank/DDBJ whole genome shotgun (WGS) entry which is preliminary data.</text>
</comment>
<reference evidence="2 3" key="1">
    <citation type="journal article" date="2016" name="Nat. Commun.">
        <title>Thousands of microbial genomes shed light on interconnected biogeochemical processes in an aquifer system.</title>
        <authorList>
            <person name="Anantharaman K."/>
            <person name="Brown C.T."/>
            <person name="Hug L.A."/>
            <person name="Sharon I."/>
            <person name="Castelle C.J."/>
            <person name="Probst A.J."/>
            <person name="Thomas B.C."/>
            <person name="Singh A."/>
            <person name="Wilkins M.J."/>
            <person name="Karaoz U."/>
            <person name="Brodie E.L."/>
            <person name="Williams K.H."/>
            <person name="Hubbard S.S."/>
            <person name="Banfield J.F."/>
        </authorList>
    </citation>
    <scope>NUCLEOTIDE SEQUENCE [LARGE SCALE GENOMIC DNA]</scope>
</reference>
<dbReference type="SMART" id="SM00450">
    <property type="entry name" value="RHOD"/>
    <property type="match status" value="1"/>
</dbReference>
<dbReference type="Proteomes" id="UP000178449">
    <property type="component" value="Unassembled WGS sequence"/>
</dbReference>